<feature type="domain" description="NIPSNAP" evidence="1">
    <location>
        <begin position="7"/>
        <end position="77"/>
    </location>
</feature>
<keyword evidence="3" id="KW-1185">Reference proteome</keyword>
<dbReference type="RefSeq" id="WP_115851615.1">
    <property type="nucleotide sequence ID" value="NZ_QTUC01000001.1"/>
</dbReference>
<evidence type="ECO:0000313" key="3">
    <source>
        <dbReference type="Proteomes" id="UP000256485"/>
    </source>
</evidence>
<dbReference type="InterPro" id="IPR012577">
    <property type="entry name" value="NIPSNAP"/>
</dbReference>
<dbReference type="Gene3D" id="3.30.70.100">
    <property type="match status" value="1"/>
</dbReference>
<name>A0A3D9V9Z6_THECX</name>
<dbReference type="Proteomes" id="UP000256485">
    <property type="component" value="Unassembled WGS sequence"/>
</dbReference>
<evidence type="ECO:0000313" key="2">
    <source>
        <dbReference type="EMBL" id="REF38299.1"/>
    </source>
</evidence>
<dbReference type="InterPro" id="IPR011008">
    <property type="entry name" value="Dimeric_a/b-barrel"/>
</dbReference>
<protein>
    <submittedName>
        <fullName evidence="2">NIPSNAP protein</fullName>
    </submittedName>
</protein>
<dbReference type="AlphaFoldDB" id="A0A3D9V9Z6"/>
<dbReference type="SUPFAM" id="SSF54909">
    <property type="entry name" value="Dimeric alpha+beta barrel"/>
    <property type="match status" value="1"/>
</dbReference>
<comment type="caution">
    <text evidence="2">The sequence shown here is derived from an EMBL/GenBank/DDBJ whole genome shotgun (WGS) entry which is preliminary data.</text>
</comment>
<dbReference type="Pfam" id="PF07978">
    <property type="entry name" value="NIPSNAP"/>
    <property type="match status" value="1"/>
</dbReference>
<organism evidence="2 3">
    <name type="scientific">Thermasporomyces composti</name>
    <dbReference type="NCBI Taxonomy" id="696763"/>
    <lineage>
        <taxon>Bacteria</taxon>
        <taxon>Bacillati</taxon>
        <taxon>Actinomycetota</taxon>
        <taxon>Actinomycetes</taxon>
        <taxon>Propionibacteriales</taxon>
        <taxon>Nocardioidaceae</taxon>
        <taxon>Thermasporomyces</taxon>
    </lineage>
</organism>
<dbReference type="EMBL" id="QTUC01000001">
    <property type="protein sequence ID" value="REF38299.1"/>
    <property type="molecule type" value="Genomic_DNA"/>
</dbReference>
<dbReference type="OrthoDB" id="9816289at2"/>
<sequence>MFFRCDRYVVVDGKADAFTAFFTRHVLPVREKYGARLVGRWQTEDEVEVLVIWAYESRQAAEEADRLVEQDPATAEARAFLERYLEPICVEQAQLPLYSTVPLGQTALRGLAFR</sequence>
<accession>A0A3D9V9Z6</accession>
<reference evidence="2 3" key="1">
    <citation type="submission" date="2018-08" db="EMBL/GenBank/DDBJ databases">
        <title>Sequencing the genomes of 1000 actinobacteria strains.</title>
        <authorList>
            <person name="Klenk H.-P."/>
        </authorList>
    </citation>
    <scope>NUCLEOTIDE SEQUENCE [LARGE SCALE GENOMIC DNA]</scope>
    <source>
        <strain evidence="2 3">DSM 22891</strain>
    </source>
</reference>
<gene>
    <name evidence="2" type="ORF">DFJ64_3774</name>
</gene>
<proteinExistence type="predicted"/>
<evidence type="ECO:0000259" key="1">
    <source>
        <dbReference type="Pfam" id="PF07978"/>
    </source>
</evidence>